<dbReference type="InterPro" id="IPR005804">
    <property type="entry name" value="FA_desaturase_dom"/>
</dbReference>
<dbReference type="RefSeq" id="WP_158513116.1">
    <property type="nucleotide sequence ID" value="NZ_CP014671.1"/>
</dbReference>
<keyword evidence="5 12" id="KW-0812">Transmembrane</keyword>
<dbReference type="EMBL" id="CP014671">
    <property type="protein sequence ID" value="ANX02958.1"/>
    <property type="molecule type" value="Genomic_DNA"/>
</dbReference>
<reference evidence="15" key="1">
    <citation type="submission" date="2016-03" db="EMBL/GenBank/DDBJ databases">
        <title>Complete genome sequence of Solimmundus cernigliae, representing a novel lineage of polycyclic aromatic hydrocarbon degraders within the Gammaproteobacteria.</title>
        <authorList>
            <person name="Singleton D.R."/>
            <person name="Dickey A.N."/>
            <person name="Scholl E.H."/>
            <person name="Wright F.A."/>
            <person name="Aitken M.D."/>
        </authorList>
    </citation>
    <scope>NUCLEOTIDE SEQUENCE [LARGE SCALE GENOMIC DNA]</scope>
    <source>
        <strain evidence="15">TR3.2</strain>
    </source>
</reference>
<feature type="transmembrane region" description="Helical" evidence="12">
    <location>
        <begin position="69"/>
        <end position="91"/>
    </location>
</feature>
<dbReference type="KEGG" id="gbi:PG2T_01285"/>
<keyword evidence="15" id="KW-1185">Reference proteome</keyword>
<evidence type="ECO:0000256" key="10">
    <source>
        <dbReference type="ARBA" id="ARBA00023033"/>
    </source>
</evidence>
<keyword evidence="9" id="KW-0408">Iron</keyword>
<dbReference type="PANTHER" id="PTHR38674">
    <property type="entry name" value="ALKANE 1-MONOOXYGENASE 1"/>
    <property type="match status" value="1"/>
</dbReference>
<proteinExistence type="inferred from homology"/>
<keyword evidence="4" id="KW-0997">Cell inner membrane</keyword>
<protein>
    <recommendedName>
        <fullName evidence="13">Fatty acid desaturase domain-containing protein</fullName>
    </recommendedName>
</protein>
<evidence type="ECO:0000256" key="6">
    <source>
        <dbReference type="ARBA" id="ARBA00022723"/>
    </source>
</evidence>
<name>A0A1B1YQB1_9GAMM</name>
<evidence type="ECO:0000256" key="11">
    <source>
        <dbReference type="ARBA" id="ARBA00023136"/>
    </source>
</evidence>
<dbReference type="PANTHER" id="PTHR38674:SF1">
    <property type="entry name" value="ALKANE 1-MONOOXYGENASE 1"/>
    <property type="match status" value="1"/>
</dbReference>
<dbReference type="OrthoDB" id="4759734at2"/>
<dbReference type="InParanoid" id="A0A1B1YQB1"/>
<evidence type="ECO:0000313" key="14">
    <source>
        <dbReference type="EMBL" id="ANX02958.1"/>
    </source>
</evidence>
<feature type="transmembrane region" description="Helical" evidence="12">
    <location>
        <begin position="240"/>
        <end position="258"/>
    </location>
</feature>
<evidence type="ECO:0000256" key="12">
    <source>
        <dbReference type="SAM" id="Phobius"/>
    </source>
</evidence>
<feature type="domain" description="Fatty acid desaturase" evidence="13">
    <location>
        <begin position="104"/>
        <end position="311"/>
    </location>
</feature>
<feature type="transmembrane region" description="Helical" evidence="12">
    <location>
        <begin position="15"/>
        <end position="33"/>
    </location>
</feature>
<keyword evidence="8" id="KW-0560">Oxidoreductase</keyword>
<evidence type="ECO:0000256" key="3">
    <source>
        <dbReference type="ARBA" id="ARBA00022475"/>
    </source>
</evidence>
<feature type="transmembrane region" description="Helical" evidence="12">
    <location>
        <begin position="39"/>
        <end position="57"/>
    </location>
</feature>
<accession>A0A1B1YQB1</accession>
<keyword evidence="7 12" id="KW-1133">Transmembrane helix</keyword>
<dbReference type="GO" id="GO:0006629">
    <property type="term" value="P:lipid metabolic process"/>
    <property type="evidence" value="ECO:0007669"/>
    <property type="project" value="InterPro"/>
</dbReference>
<sequence>MADDSINSIKSRSPAAWFLVPGAMVLLAVAGLWRGGGWVWLGIAQLPLLALIDTWLGPDRRPRAPLPSWLADGLLMFQLPLIVALWAVFAWRVGPGADALAGADWLGLVLSTAFVTAYGALPASHELGHRDDPLRRRVGNLLDTFLLAPYGVLSHNHVHHLKLDTPIDAETARRGQSLYRFMMYMGWNRHLESWRVEAQRLRRLGMSPWSWRSAVWRGFAQYTLLLAAVAAVAGARGVGLAVLVSVLALLMLTALSYAQHYGLTRVPDSPVRTHHAWNHLYPLTRGGMFEITTHSQHHMDVDVRYWQLTPLPDAPQLPSAWACLLLALVPPLWERLLRRRLDDWDRRYAEGEERRLAAAASAAAGWTPANVEPT</sequence>
<evidence type="ECO:0000256" key="8">
    <source>
        <dbReference type="ARBA" id="ARBA00023002"/>
    </source>
</evidence>
<dbReference type="InterPro" id="IPR033885">
    <property type="entry name" value="AlkB/XylM"/>
</dbReference>
<dbReference type="AlphaFoldDB" id="A0A1B1YQB1"/>
<evidence type="ECO:0000256" key="5">
    <source>
        <dbReference type="ARBA" id="ARBA00022692"/>
    </source>
</evidence>
<evidence type="ECO:0000256" key="1">
    <source>
        <dbReference type="ARBA" id="ARBA00004429"/>
    </source>
</evidence>
<organism evidence="14 15">
    <name type="scientific">Immundisolibacter cernigliae</name>
    <dbReference type="NCBI Taxonomy" id="1810504"/>
    <lineage>
        <taxon>Bacteria</taxon>
        <taxon>Pseudomonadati</taxon>
        <taxon>Pseudomonadota</taxon>
        <taxon>Gammaproteobacteria</taxon>
        <taxon>Immundisolibacterales</taxon>
        <taxon>Immundisolibacteraceae</taxon>
        <taxon>Immundisolibacter</taxon>
    </lineage>
</organism>
<dbReference type="GO" id="GO:0046872">
    <property type="term" value="F:metal ion binding"/>
    <property type="evidence" value="ECO:0007669"/>
    <property type="project" value="UniProtKB-KW"/>
</dbReference>
<keyword evidence="6" id="KW-0479">Metal-binding</keyword>
<dbReference type="GO" id="GO:0005886">
    <property type="term" value="C:plasma membrane"/>
    <property type="evidence" value="ECO:0007669"/>
    <property type="project" value="UniProtKB-SubCell"/>
</dbReference>
<keyword evidence="10" id="KW-0503">Monooxygenase</keyword>
<evidence type="ECO:0000256" key="7">
    <source>
        <dbReference type="ARBA" id="ARBA00022989"/>
    </source>
</evidence>
<dbReference type="Proteomes" id="UP000092952">
    <property type="component" value="Chromosome"/>
</dbReference>
<feature type="transmembrane region" description="Helical" evidence="12">
    <location>
        <begin position="103"/>
        <end position="121"/>
    </location>
</feature>
<dbReference type="STRING" id="1810504.PG2T_01285"/>
<evidence type="ECO:0000259" key="13">
    <source>
        <dbReference type="Pfam" id="PF00487"/>
    </source>
</evidence>
<evidence type="ECO:0000313" key="15">
    <source>
        <dbReference type="Proteomes" id="UP000092952"/>
    </source>
</evidence>
<dbReference type="GO" id="GO:0004497">
    <property type="term" value="F:monooxygenase activity"/>
    <property type="evidence" value="ECO:0007669"/>
    <property type="project" value="UniProtKB-KW"/>
</dbReference>
<evidence type="ECO:0000256" key="2">
    <source>
        <dbReference type="ARBA" id="ARBA00010823"/>
    </source>
</evidence>
<keyword evidence="11 12" id="KW-0472">Membrane</keyword>
<evidence type="ECO:0000256" key="9">
    <source>
        <dbReference type="ARBA" id="ARBA00023004"/>
    </source>
</evidence>
<keyword evidence="3" id="KW-1003">Cell membrane</keyword>
<gene>
    <name evidence="14" type="ORF">PG2T_01285</name>
</gene>
<feature type="transmembrane region" description="Helical" evidence="12">
    <location>
        <begin position="214"/>
        <end position="233"/>
    </location>
</feature>
<comment type="subcellular location">
    <subcellularLocation>
        <location evidence="1">Cell inner membrane</location>
        <topology evidence="1">Multi-pass membrane protein</topology>
    </subcellularLocation>
</comment>
<evidence type="ECO:0000256" key="4">
    <source>
        <dbReference type="ARBA" id="ARBA00022519"/>
    </source>
</evidence>
<dbReference type="Pfam" id="PF00487">
    <property type="entry name" value="FA_desaturase"/>
    <property type="match status" value="1"/>
</dbReference>
<comment type="similarity">
    <text evidence="2">Belongs to the fatty acid desaturase type 1 family. AlkB subfamily.</text>
</comment>